<evidence type="ECO:0000313" key="3">
    <source>
        <dbReference type="Proteomes" id="UP001497516"/>
    </source>
</evidence>
<feature type="chain" id="PRO_5043494828" evidence="1">
    <location>
        <begin position="28"/>
        <end position="171"/>
    </location>
</feature>
<sequence>MKFSKFLPCSDILLTSLVLFLSPLTKFHTPSTTQPFSGDLHDTNFSRNKFYFNPTSDKLNLFVFSTTWPIGANLGGMERYITKLHHSPVDKGHEIHVFTIPSNHCPHPDIHNANLHIYFGANDHRSVNCSRTQGNREGSATLARWRMRRGEYRQRGKGGELAATEKRERNQ</sequence>
<accession>A0AAV2GND3</accession>
<evidence type="ECO:0000256" key="1">
    <source>
        <dbReference type="SAM" id="SignalP"/>
    </source>
</evidence>
<feature type="signal peptide" evidence="1">
    <location>
        <begin position="1"/>
        <end position="27"/>
    </location>
</feature>
<dbReference type="PANTHER" id="PTHR46686:SF2">
    <property type="entry name" value="GLYCOSYLTRANSFERASE"/>
    <property type="match status" value="1"/>
</dbReference>
<gene>
    <name evidence="2" type="ORF">LTRI10_LOCUS51553</name>
</gene>
<keyword evidence="3" id="KW-1185">Reference proteome</keyword>
<protein>
    <submittedName>
        <fullName evidence="2">Uncharacterized protein</fullName>
    </submittedName>
</protein>
<keyword evidence="1" id="KW-0732">Signal</keyword>
<organism evidence="2 3">
    <name type="scientific">Linum trigynum</name>
    <dbReference type="NCBI Taxonomy" id="586398"/>
    <lineage>
        <taxon>Eukaryota</taxon>
        <taxon>Viridiplantae</taxon>
        <taxon>Streptophyta</taxon>
        <taxon>Embryophyta</taxon>
        <taxon>Tracheophyta</taxon>
        <taxon>Spermatophyta</taxon>
        <taxon>Magnoliopsida</taxon>
        <taxon>eudicotyledons</taxon>
        <taxon>Gunneridae</taxon>
        <taxon>Pentapetalae</taxon>
        <taxon>rosids</taxon>
        <taxon>fabids</taxon>
        <taxon>Malpighiales</taxon>
        <taxon>Linaceae</taxon>
        <taxon>Linum</taxon>
    </lineage>
</organism>
<dbReference type="Proteomes" id="UP001497516">
    <property type="component" value="Chromosome 9"/>
</dbReference>
<reference evidence="2 3" key="1">
    <citation type="submission" date="2024-04" db="EMBL/GenBank/DDBJ databases">
        <authorList>
            <person name="Fracassetti M."/>
        </authorList>
    </citation>
    <scope>NUCLEOTIDE SEQUENCE [LARGE SCALE GENOMIC DNA]</scope>
</reference>
<dbReference type="PANTHER" id="PTHR46686">
    <property type="entry name" value="GLYCOSYLTRANSFERASE"/>
    <property type="match status" value="1"/>
</dbReference>
<name>A0AAV2GND3_9ROSI</name>
<proteinExistence type="predicted"/>
<dbReference type="AlphaFoldDB" id="A0AAV2GND3"/>
<dbReference type="EMBL" id="OZ034822">
    <property type="protein sequence ID" value="CAL1412245.1"/>
    <property type="molecule type" value="Genomic_DNA"/>
</dbReference>
<evidence type="ECO:0000313" key="2">
    <source>
        <dbReference type="EMBL" id="CAL1412245.1"/>
    </source>
</evidence>